<dbReference type="AlphaFoldDB" id="A0A1G7WTI3"/>
<sequence length="50" mass="4996">MTVQSAAQDVAEPGSLLAGLDITVVEAGPATLSRRCSTDNGCDTLANGDC</sequence>
<gene>
    <name evidence="1" type="ORF">SAMN05421505_107184</name>
</gene>
<keyword evidence="2" id="KW-1185">Reference proteome</keyword>
<dbReference type="EMBL" id="FNCN01000007">
    <property type="protein sequence ID" value="SDG75232.1"/>
    <property type="molecule type" value="Genomic_DNA"/>
</dbReference>
<proteinExistence type="predicted"/>
<reference evidence="1 2" key="1">
    <citation type="submission" date="2016-10" db="EMBL/GenBank/DDBJ databases">
        <authorList>
            <person name="de Groot N.N."/>
        </authorList>
    </citation>
    <scope>NUCLEOTIDE SEQUENCE [LARGE SCALE GENOMIC DNA]</scope>
    <source>
        <strain evidence="1 2">CPCC 201354</strain>
    </source>
</reference>
<dbReference type="Proteomes" id="UP000198923">
    <property type="component" value="Unassembled WGS sequence"/>
</dbReference>
<evidence type="ECO:0000313" key="1">
    <source>
        <dbReference type="EMBL" id="SDG75232.1"/>
    </source>
</evidence>
<organism evidence="1 2">
    <name type="scientific">Sinosporangium album</name>
    <dbReference type="NCBI Taxonomy" id="504805"/>
    <lineage>
        <taxon>Bacteria</taxon>
        <taxon>Bacillati</taxon>
        <taxon>Actinomycetota</taxon>
        <taxon>Actinomycetes</taxon>
        <taxon>Streptosporangiales</taxon>
        <taxon>Streptosporangiaceae</taxon>
        <taxon>Sinosporangium</taxon>
    </lineage>
</organism>
<dbReference type="RefSeq" id="WP_176955349.1">
    <property type="nucleotide sequence ID" value="NZ_FNCN01000007.1"/>
</dbReference>
<evidence type="ECO:0000313" key="2">
    <source>
        <dbReference type="Proteomes" id="UP000198923"/>
    </source>
</evidence>
<protein>
    <submittedName>
        <fullName evidence="1">FxLD family lantipeptide</fullName>
    </submittedName>
</protein>
<dbReference type="STRING" id="504805.SAMN05421505_107184"/>
<accession>A0A1G7WTI3</accession>
<name>A0A1G7WTI3_9ACTN</name>